<dbReference type="PROSITE" id="PS50977">
    <property type="entry name" value="HTH_TETR_2"/>
    <property type="match status" value="1"/>
</dbReference>
<dbReference type="GO" id="GO:0003677">
    <property type="term" value="F:DNA binding"/>
    <property type="evidence" value="ECO:0007669"/>
    <property type="project" value="UniProtKB-UniRule"/>
</dbReference>
<keyword evidence="7" id="KW-1185">Reference proteome</keyword>
<sequence>MARPREFDRAEVLTQAMHLFWQQGYERTSLKELTDTMGISAPSLYNAFGDKKALYDEAVALYSTTSAVVVPHAVGEPTARDVVAKILDVAVREYCSVEHPPGCFVISDPILADHRRDGLEAIRTRLRRAVDDGDVPADADVDALTEFVGVVLRGMSSLARDGANAETLRAVADVALSAWPAVGVDAV</sequence>
<dbReference type="Gene3D" id="1.10.357.10">
    <property type="entry name" value="Tetracycline Repressor, domain 2"/>
    <property type="match status" value="1"/>
</dbReference>
<dbReference type="PROSITE" id="PS01081">
    <property type="entry name" value="HTH_TETR_1"/>
    <property type="match status" value="1"/>
</dbReference>
<dbReference type="AlphaFoldDB" id="A0A9X2YZL6"/>
<dbReference type="SUPFAM" id="SSF48498">
    <property type="entry name" value="Tetracyclin repressor-like, C-terminal domain"/>
    <property type="match status" value="1"/>
</dbReference>
<reference evidence="6" key="2">
    <citation type="journal article" date="2022" name="BMC Genomics">
        <title>Comparative genome analysis of mycobacteria focusing on tRNA and non-coding RNA.</title>
        <authorList>
            <person name="Behra P.R.K."/>
            <person name="Pettersson B.M.F."/>
            <person name="Ramesh M."/>
            <person name="Das S."/>
            <person name="Dasgupta S."/>
            <person name="Kirsebom L.A."/>
        </authorList>
    </citation>
    <scope>NUCLEOTIDE SEQUENCE</scope>
    <source>
        <strain evidence="6">DSM 44838</strain>
    </source>
</reference>
<evidence type="ECO:0000256" key="1">
    <source>
        <dbReference type="ARBA" id="ARBA00023015"/>
    </source>
</evidence>
<evidence type="ECO:0000313" key="7">
    <source>
        <dbReference type="Proteomes" id="UP001141629"/>
    </source>
</evidence>
<name>A0A9X2YZL6_9MYCO</name>
<proteinExistence type="predicted"/>
<accession>A0A9X2YZL6</accession>
<reference evidence="6" key="1">
    <citation type="submission" date="2020-07" db="EMBL/GenBank/DDBJ databases">
        <authorList>
            <person name="Pettersson B.M.F."/>
            <person name="Behra P.R.K."/>
            <person name="Ramesh M."/>
            <person name="Das S."/>
            <person name="Dasgupta S."/>
            <person name="Kirsebom L.A."/>
        </authorList>
    </citation>
    <scope>NUCLEOTIDE SEQUENCE</scope>
    <source>
        <strain evidence="6">DSM 44838</strain>
    </source>
</reference>
<feature type="DNA-binding region" description="H-T-H motif" evidence="4">
    <location>
        <begin position="29"/>
        <end position="48"/>
    </location>
</feature>
<gene>
    <name evidence="6" type="ORF">H7K45_07710</name>
</gene>
<dbReference type="InterPro" id="IPR001647">
    <property type="entry name" value="HTH_TetR"/>
</dbReference>
<evidence type="ECO:0000313" key="6">
    <source>
        <dbReference type="EMBL" id="MCV7420421.1"/>
    </source>
</evidence>
<feature type="domain" description="HTH tetR-type" evidence="5">
    <location>
        <begin position="6"/>
        <end position="66"/>
    </location>
</feature>
<dbReference type="InterPro" id="IPR036271">
    <property type="entry name" value="Tet_transcr_reg_TetR-rel_C_sf"/>
</dbReference>
<dbReference type="InterPro" id="IPR009057">
    <property type="entry name" value="Homeodomain-like_sf"/>
</dbReference>
<dbReference type="RefSeq" id="WP_263995208.1">
    <property type="nucleotide sequence ID" value="NZ_JACKVK010000005.1"/>
</dbReference>
<evidence type="ECO:0000256" key="4">
    <source>
        <dbReference type="PROSITE-ProRule" id="PRU00335"/>
    </source>
</evidence>
<dbReference type="Gene3D" id="1.10.10.60">
    <property type="entry name" value="Homeodomain-like"/>
    <property type="match status" value="1"/>
</dbReference>
<evidence type="ECO:0000256" key="3">
    <source>
        <dbReference type="ARBA" id="ARBA00023163"/>
    </source>
</evidence>
<organism evidence="6 7">
    <name type="scientific">Mycobacterium yunnanensis</name>
    <dbReference type="NCBI Taxonomy" id="368477"/>
    <lineage>
        <taxon>Bacteria</taxon>
        <taxon>Bacillati</taxon>
        <taxon>Actinomycetota</taxon>
        <taxon>Actinomycetes</taxon>
        <taxon>Mycobacteriales</taxon>
        <taxon>Mycobacteriaceae</taxon>
        <taxon>Mycobacterium</taxon>
    </lineage>
</organism>
<keyword evidence="1" id="KW-0805">Transcription regulation</keyword>
<evidence type="ECO:0000256" key="2">
    <source>
        <dbReference type="ARBA" id="ARBA00023125"/>
    </source>
</evidence>
<keyword evidence="3" id="KW-0804">Transcription</keyword>
<dbReference type="InterPro" id="IPR023772">
    <property type="entry name" value="DNA-bd_HTH_TetR-type_CS"/>
</dbReference>
<dbReference type="PRINTS" id="PR00455">
    <property type="entry name" value="HTHTETR"/>
</dbReference>
<keyword evidence="2 4" id="KW-0238">DNA-binding</keyword>
<dbReference type="Proteomes" id="UP001141629">
    <property type="component" value="Unassembled WGS sequence"/>
</dbReference>
<protein>
    <submittedName>
        <fullName evidence="6">TetR/AcrR family transcriptional regulator</fullName>
    </submittedName>
</protein>
<dbReference type="PANTHER" id="PTHR47506:SF1">
    <property type="entry name" value="HTH-TYPE TRANSCRIPTIONAL REGULATOR YJDC"/>
    <property type="match status" value="1"/>
</dbReference>
<dbReference type="EMBL" id="JACKVK010000005">
    <property type="protein sequence ID" value="MCV7420421.1"/>
    <property type="molecule type" value="Genomic_DNA"/>
</dbReference>
<evidence type="ECO:0000259" key="5">
    <source>
        <dbReference type="PROSITE" id="PS50977"/>
    </source>
</evidence>
<dbReference type="PANTHER" id="PTHR47506">
    <property type="entry name" value="TRANSCRIPTIONAL REGULATORY PROTEIN"/>
    <property type="match status" value="1"/>
</dbReference>
<dbReference type="Pfam" id="PF00440">
    <property type="entry name" value="TetR_N"/>
    <property type="match status" value="1"/>
</dbReference>
<comment type="caution">
    <text evidence="6">The sequence shown here is derived from an EMBL/GenBank/DDBJ whole genome shotgun (WGS) entry which is preliminary data.</text>
</comment>
<dbReference type="SUPFAM" id="SSF46689">
    <property type="entry name" value="Homeodomain-like"/>
    <property type="match status" value="1"/>
</dbReference>